<dbReference type="GO" id="GO:0071555">
    <property type="term" value="P:cell wall organization"/>
    <property type="evidence" value="ECO:0007669"/>
    <property type="project" value="TreeGrafter"/>
</dbReference>
<protein>
    <submittedName>
        <fullName evidence="8">Phospho-N-acetylmuramoyl-pentapeptide-transferase</fullName>
    </submittedName>
</protein>
<keyword evidence="6" id="KW-0460">Magnesium</keyword>
<feature type="transmembrane region" description="Helical" evidence="7">
    <location>
        <begin position="70"/>
        <end position="95"/>
    </location>
</feature>
<dbReference type="GO" id="GO:0016780">
    <property type="term" value="F:phosphotransferase activity, for other substituted phosphate groups"/>
    <property type="evidence" value="ECO:0007669"/>
    <property type="project" value="InterPro"/>
</dbReference>
<comment type="subcellular location">
    <subcellularLocation>
        <location evidence="1">Membrane</location>
        <topology evidence="1">Multi-pass membrane protein</topology>
    </subcellularLocation>
</comment>
<dbReference type="EMBL" id="LCQW01000005">
    <property type="protein sequence ID" value="KKW24676.1"/>
    <property type="molecule type" value="Genomic_DNA"/>
</dbReference>
<evidence type="ECO:0000313" key="9">
    <source>
        <dbReference type="Proteomes" id="UP000034273"/>
    </source>
</evidence>
<comment type="caution">
    <text evidence="8">The sequence shown here is derived from an EMBL/GenBank/DDBJ whole genome shotgun (WGS) entry which is preliminary data.</text>
</comment>
<evidence type="ECO:0000256" key="7">
    <source>
        <dbReference type="SAM" id="Phobius"/>
    </source>
</evidence>
<dbReference type="GO" id="GO:0046872">
    <property type="term" value="F:metal ion binding"/>
    <property type="evidence" value="ECO:0007669"/>
    <property type="project" value="UniProtKB-KW"/>
</dbReference>
<evidence type="ECO:0000256" key="4">
    <source>
        <dbReference type="ARBA" id="ARBA00022989"/>
    </source>
</evidence>
<dbReference type="InterPro" id="IPR000715">
    <property type="entry name" value="Glycosyl_transferase_4"/>
</dbReference>
<sequence>MVPEVIRVLIPAAMAFIVGMAITPLLTHYLYKHKMWKKKSGKLALDGSVALEFNRLHEVQETRAPRMGGIIVWASVLITTLGVAFLASLTTSATLDTINFLSRSQTWIPLATLAIGAIIGLLDDLMVIRESGEGMRLRYRLLFVVIISTFIGWWFYDKLGVSAIGIPFFAPVQIGWLVIVLFVITSLALYASGVIDGIDGLSGGVFGSIFAAYAIIAFSQNQIDLAAFCAAIVGGLLAFLWFNIPPARFYMSDTGTMGLTLTLAVVAFMTNNHGSGVGIAVLPIVGGLLVVTVASNIAQVIFKKLFGRKLLRVAPLHHHFEAIGWPGYKVVMRYWVLSIVLACAGVILAVAAN</sequence>
<feature type="transmembrane region" description="Helical" evidence="7">
    <location>
        <begin position="139"/>
        <end position="156"/>
    </location>
</feature>
<dbReference type="Proteomes" id="UP000034273">
    <property type="component" value="Unassembled WGS sequence"/>
</dbReference>
<dbReference type="GO" id="GO:0005886">
    <property type="term" value="C:plasma membrane"/>
    <property type="evidence" value="ECO:0007669"/>
    <property type="project" value="TreeGrafter"/>
</dbReference>
<accession>A0A0G1X114</accession>
<gene>
    <name evidence="8" type="ORF">UY67_C0005G0048</name>
</gene>
<keyword evidence="2 8" id="KW-0808">Transferase</keyword>
<dbReference type="AlphaFoldDB" id="A0A0G1X114"/>
<name>A0A0G1X114_9BACT</name>
<dbReference type="STRING" id="1618671.UY67_C0005G0048"/>
<evidence type="ECO:0000313" key="8">
    <source>
        <dbReference type="EMBL" id="KKW24676.1"/>
    </source>
</evidence>
<feature type="transmembrane region" description="Helical" evidence="7">
    <location>
        <begin position="6"/>
        <end position="31"/>
    </location>
</feature>
<evidence type="ECO:0000256" key="3">
    <source>
        <dbReference type="ARBA" id="ARBA00022692"/>
    </source>
</evidence>
<keyword evidence="3 7" id="KW-0812">Transmembrane</keyword>
<evidence type="ECO:0000256" key="1">
    <source>
        <dbReference type="ARBA" id="ARBA00004141"/>
    </source>
</evidence>
<keyword evidence="6" id="KW-0479">Metal-binding</keyword>
<dbReference type="GO" id="GO:0044038">
    <property type="term" value="P:cell wall macromolecule biosynthetic process"/>
    <property type="evidence" value="ECO:0007669"/>
    <property type="project" value="TreeGrafter"/>
</dbReference>
<dbReference type="PANTHER" id="PTHR22926">
    <property type="entry name" value="PHOSPHO-N-ACETYLMURAMOYL-PENTAPEPTIDE-TRANSFERASE"/>
    <property type="match status" value="1"/>
</dbReference>
<feature type="transmembrane region" description="Helical" evidence="7">
    <location>
        <begin position="276"/>
        <end position="302"/>
    </location>
</feature>
<feature type="transmembrane region" description="Helical" evidence="7">
    <location>
        <begin position="107"/>
        <end position="127"/>
    </location>
</feature>
<keyword evidence="5 7" id="KW-0472">Membrane</keyword>
<reference evidence="8 9" key="1">
    <citation type="journal article" date="2015" name="Nature">
        <title>rRNA introns, odd ribosomes, and small enigmatic genomes across a large radiation of phyla.</title>
        <authorList>
            <person name="Brown C.T."/>
            <person name="Hug L.A."/>
            <person name="Thomas B.C."/>
            <person name="Sharon I."/>
            <person name="Castelle C.J."/>
            <person name="Singh A."/>
            <person name="Wilkins M.J."/>
            <person name="Williams K.H."/>
            <person name="Banfield J.F."/>
        </authorList>
    </citation>
    <scope>NUCLEOTIDE SEQUENCE [LARGE SCALE GENOMIC DNA]</scope>
</reference>
<feature type="transmembrane region" description="Helical" evidence="7">
    <location>
        <begin position="198"/>
        <end position="219"/>
    </location>
</feature>
<feature type="binding site" evidence="6">
    <location>
        <position position="253"/>
    </location>
    <ligand>
        <name>Mg(2+)</name>
        <dbReference type="ChEBI" id="CHEBI:18420"/>
    </ligand>
</feature>
<evidence type="ECO:0000256" key="2">
    <source>
        <dbReference type="ARBA" id="ARBA00022679"/>
    </source>
</evidence>
<dbReference type="PANTHER" id="PTHR22926:SF5">
    <property type="entry name" value="PHOSPHO-N-ACETYLMURAMOYL-PENTAPEPTIDE-TRANSFERASE HOMOLOG"/>
    <property type="match status" value="1"/>
</dbReference>
<comment type="cofactor">
    <cofactor evidence="6">
        <name>Mg(2+)</name>
        <dbReference type="ChEBI" id="CHEBI:18420"/>
    </cofactor>
</comment>
<evidence type="ECO:0000256" key="6">
    <source>
        <dbReference type="PIRSR" id="PIRSR600715-1"/>
    </source>
</evidence>
<feature type="transmembrane region" description="Helical" evidence="7">
    <location>
        <begin position="168"/>
        <end position="191"/>
    </location>
</feature>
<feature type="transmembrane region" description="Helical" evidence="7">
    <location>
        <begin position="249"/>
        <end position="270"/>
    </location>
</feature>
<dbReference type="Pfam" id="PF00953">
    <property type="entry name" value="Glycos_transf_4"/>
    <property type="match status" value="1"/>
</dbReference>
<feature type="transmembrane region" description="Helical" evidence="7">
    <location>
        <begin position="334"/>
        <end position="352"/>
    </location>
</feature>
<evidence type="ECO:0000256" key="5">
    <source>
        <dbReference type="ARBA" id="ARBA00023136"/>
    </source>
</evidence>
<proteinExistence type="predicted"/>
<keyword evidence="4 7" id="KW-1133">Transmembrane helix</keyword>
<organism evidence="8 9">
    <name type="scientific">Candidatus Kaiserbacteria bacterium GW2011_GWA2_52_12</name>
    <dbReference type="NCBI Taxonomy" id="1618671"/>
    <lineage>
        <taxon>Bacteria</taxon>
        <taxon>Candidatus Kaiseribacteriota</taxon>
    </lineage>
</organism>
<feature type="transmembrane region" description="Helical" evidence="7">
    <location>
        <begin position="225"/>
        <end position="242"/>
    </location>
</feature>